<keyword evidence="5" id="KW-1185">Reference proteome</keyword>
<feature type="domain" description="SMP-30/Gluconolactonase/LRE-like region" evidence="3">
    <location>
        <begin position="157"/>
        <end position="298"/>
    </location>
</feature>
<keyword evidence="2" id="KW-1133">Transmembrane helix</keyword>
<dbReference type="Pfam" id="PF08450">
    <property type="entry name" value="SGL"/>
    <property type="match status" value="1"/>
</dbReference>
<dbReference type="OrthoDB" id="241638at2"/>
<evidence type="ECO:0000259" key="3">
    <source>
        <dbReference type="Pfam" id="PF08450"/>
    </source>
</evidence>
<dbReference type="PANTHER" id="PTHR47572">
    <property type="entry name" value="LIPOPROTEIN-RELATED"/>
    <property type="match status" value="1"/>
</dbReference>
<dbReference type="GO" id="GO:0016787">
    <property type="term" value="F:hydrolase activity"/>
    <property type="evidence" value="ECO:0007669"/>
    <property type="project" value="UniProtKB-KW"/>
</dbReference>
<dbReference type="InterPro" id="IPR013658">
    <property type="entry name" value="SGL"/>
</dbReference>
<evidence type="ECO:0000313" key="5">
    <source>
        <dbReference type="Proteomes" id="UP000295724"/>
    </source>
</evidence>
<keyword evidence="2" id="KW-0812">Transmembrane</keyword>
<dbReference type="Gene3D" id="2.120.10.30">
    <property type="entry name" value="TolB, C-terminal domain"/>
    <property type="match status" value="1"/>
</dbReference>
<dbReference type="EMBL" id="SNZB01000003">
    <property type="protein sequence ID" value="TDR20695.1"/>
    <property type="molecule type" value="Genomic_DNA"/>
</dbReference>
<dbReference type="AlphaFoldDB" id="A0A4R6XM23"/>
<organism evidence="4 5">
    <name type="scientific">Marinicella litoralis</name>
    <dbReference type="NCBI Taxonomy" id="644220"/>
    <lineage>
        <taxon>Bacteria</taxon>
        <taxon>Pseudomonadati</taxon>
        <taxon>Pseudomonadota</taxon>
        <taxon>Gammaproteobacteria</taxon>
        <taxon>Lysobacterales</taxon>
        <taxon>Marinicellaceae</taxon>
        <taxon>Marinicella</taxon>
    </lineage>
</organism>
<dbReference type="Proteomes" id="UP000295724">
    <property type="component" value="Unassembled WGS sequence"/>
</dbReference>
<protein>
    <submittedName>
        <fullName evidence="4">SMP-30/gluconolaconase/LRE-like protein</fullName>
    </submittedName>
</protein>
<gene>
    <name evidence="4" type="ORF">C8D91_1673</name>
</gene>
<feature type="transmembrane region" description="Helical" evidence="2">
    <location>
        <begin position="22"/>
        <end position="40"/>
    </location>
</feature>
<proteinExistence type="predicted"/>
<dbReference type="InterPro" id="IPR051262">
    <property type="entry name" value="SMP-30/CGR1_Lactonase"/>
</dbReference>
<evidence type="ECO:0000256" key="2">
    <source>
        <dbReference type="SAM" id="Phobius"/>
    </source>
</evidence>
<name>A0A4R6XM23_9GAMM</name>
<comment type="caution">
    <text evidence="4">The sequence shown here is derived from an EMBL/GenBank/DDBJ whole genome shotgun (WGS) entry which is preliminary data.</text>
</comment>
<evidence type="ECO:0000256" key="1">
    <source>
        <dbReference type="ARBA" id="ARBA00022801"/>
    </source>
</evidence>
<dbReference type="RefSeq" id="WP_099018526.1">
    <property type="nucleotide sequence ID" value="NZ_NIHB01000001.1"/>
</dbReference>
<dbReference type="PANTHER" id="PTHR47572:SF4">
    <property type="entry name" value="LACTONASE DRP35"/>
    <property type="match status" value="1"/>
</dbReference>
<sequence length="372" mass="40535">MSVKNNCFELQGVTNKLIKHNLSWIMLLVGVVLLAGCATTKRSAPEIPEWSFSPDMIFPADQSLNRPEDGVVLSDGRLVVADQVAGLRLVQIDGTSRPFGAFAAAGYVHKPLQLAGGANGVTLDPSGKHILVSDVYRGGIYRVDVASEVTTKIYQHNYGVNMARADRQDGIWFTQSTQNRAEHGQQELFRAVGVAIPDGALFYLPRTATGHLTAAIKLVDGLNFANGLALDEKAGYLYLAETLKSRVLRFNLDVAAGKVSNQTVLLEVNGPDNIELDRHNRLWVASPVRNEITVFNLDTLVAETVFEIKTNESRGLAEMIDARMEAGVSWLDLLTPTLWEPGPGFITGMMLSPDDGPVYVTGLGQALVRLHR</sequence>
<accession>A0A4R6XM23</accession>
<dbReference type="SUPFAM" id="SSF63829">
    <property type="entry name" value="Calcium-dependent phosphotriesterase"/>
    <property type="match status" value="1"/>
</dbReference>
<keyword evidence="1" id="KW-0378">Hydrolase</keyword>
<reference evidence="4 5" key="1">
    <citation type="submission" date="2019-03" db="EMBL/GenBank/DDBJ databases">
        <title>Genomic Encyclopedia of Type Strains, Phase IV (KMG-IV): sequencing the most valuable type-strain genomes for metagenomic binning, comparative biology and taxonomic classification.</title>
        <authorList>
            <person name="Goeker M."/>
        </authorList>
    </citation>
    <scope>NUCLEOTIDE SEQUENCE [LARGE SCALE GENOMIC DNA]</scope>
    <source>
        <strain evidence="4 5">DSM 25488</strain>
    </source>
</reference>
<dbReference type="InterPro" id="IPR011042">
    <property type="entry name" value="6-blade_b-propeller_TolB-like"/>
</dbReference>
<evidence type="ECO:0000313" key="4">
    <source>
        <dbReference type="EMBL" id="TDR20695.1"/>
    </source>
</evidence>
<keyword evidence="2" id="KW-0472">Membrane</keyword>